<evidence type="ECO:0000313" key="1">
    <source>
        <dbReference type="EMBL" id="KAJ2980583.1"/>
    </source>
</evidence>
<organism evidence="1 2">
    <name type="scientific">Xylaria curta</name>
    <dbReference type="NCBI Taxonomy" id="42375"/>
    <lineage>
        <taxon>Eukaryota</taxon>
        <taxon>Fungi</taxon>
        <taxon>Dikarya</taxon>
        <taxon>Ascomycota</taxon>
        <taxon>Pezizomycotina</taxon>
        <taxon>Sordariomycetes</taxon>
        <taxon>Xylariomycetidae</taxon>
        <taxon>Xylariales</taxon>
        <taxon>Xylariaceae</taxon>
        <taxon>Xylaria</taxon>
    </lineage>
</organism>
<sequence length="505" mass="57863">MYDYIPPRVISTQTLESRPLNREFVRFIELLHGRDSRTPEAPGPLDPGAPASGPVTVVAMEADYWQTTKKARDREDARLAHEHAARQDQLDQDIIGLYDRRSHLEMAMKDVETTIEFRKTEKQRLAQEYDMRRSLLQTQRQDEDVSQQGWFARARENTVPGKGNAMAKGNTGVPSHDRTLPDPAAGWTSINGASLRRSSRVQEQRQEKRSDHGNLLFSRLPLRNTATHPQPAMGTRLPPLTNTGAVLDNADEHGRIGVIKPKQERHSLPGFPMIQDALNESPEGSRRSSRGRKSLPSIRDPMSRMNSPAAESTTTDDQEITRETLVLRDNGSVITHPPMFAGVPLEKISENHPFWNPEWEPLERTAQAALDKWKERLENLRHKPDAVRHTMFLANRQVNRGQTVLDFLRDGCFHPLQFASREMMDKYYKTFINYDTVFRLVNVHEELKKFDLEVTPLEWLRQRLYEIAAAQGDKFSLSKTTHDLYHDHKLKALREKHGFGNIAQA</sequence>
<reference evidence="1" key="1">
    <citation type="submission" date="2022-10" db="EMBL/GenBank/DDBJ databases">
        <title>Genome Sequence of Xylaria curta.</title>
        <authorList>
            <person name="Buettner E."/>
        </authorList>
    </citation>
    <scope>NUCLEOTIDE SEQUENCE</scope>
    <source>
        <strain evidence="1">Babe10</strain>
    </source>
</reference>
<evidence type="ECO:0000313" key="2">
    <source>
        <dbReference type="Proteomes" id="UP001143856"/>
    </source>
</evidence>
<gene>
    <name evidence="1" type="ORF">NUW58_g6906</name>
</gene>
<dbReference type="EMBL" id="JAPDGR010001664">
    <property type="protein sequence ID" value="KAJ2980583.1"/>
    <property type="molecule type" value="Genomic_DNA"/>
</dbReference>
<proteinExistence type="predicted"/>
<dbReference type="Proteomes" id="UP001143856">
    <property type="component" value="Unassembled WGS sequence"/>
</dbReference>
<keyword evidence="2" id="KW-1185">Reference proteome</keyword>
<accession>A0ACC1NQE7</accession>
<protein>
    <submittedName>
        <fullName evidence="1">Uncharacterized protein</fullName>
    </submittedName>
</protein>
<name>A0ACC1NQE7_9PEZI</name>
<comment type="caution">
    <text evidence="1">The sequence shown here is derived from an EMBL/GenBank/DDBJ whole genome shotgun (WGS) entry which is preliminary data.</text>
</comment>